<dbReference type="InterPro" id="IPR050300">
    <property type="entry name" value="GDXG_lipolytic_enzyme"/>
</dbReference>
<protein>
    <submittedName>
        <fullName evidence="3">Lipase</fullName>
    </submittedName>
</protein>
<evidence type="ECO:0000256" key="1">
    <source>
        <dbReference type="ARBA" id="ARBA00022801"/>
    </source>
</evidence>
<dbReference type="InterPro" id="IPR049492">
    <property type="entry name" value="BD-FAE-like_dom"/>
</dbReference>
<evidence type="ECO:0000259" key="2">
    <source>
        <dbReference type="Pfam" id="PF20434"/>
    </source>
</evidence>
<reference evidence="3" key="2">
    <citation type="journal article" date="2012" name="PLoS ONE">
        <title>A Deeply Branching Thermophilic Bacterium with an Ancient Acetyl-CoA Pathway Dominates a Subsurface Ecosystem.</title>
        <authorList>
            <person name="Takami H."/>
            <person name="Noguchi H."/>
            <person name="Takaki Y."/>
            <person name="Uchiyama I."/>
            <person name="Toyoda A."/>
            <person name="Nishi S."/>
            <person name="Chee G.-J."/>
            <person name="Arai W."/>
            <person name="Nunoura T."/>
            <person name="Itoh T."/>
            <person name="Hattori M."/>
            <person name="Takai K."/>
        </authorList>
    </citation>
    <scope>NUCLEOTIDE SEQUENCE</scope>
</reference>
<gene>
    <name evidence="3" type="ORF">HGMM_F09D09C07</name>
</gene>
<dbReference type="EMBL" id="AP011668">
    <property type="protein sequence ID" value="BAL53813.1"/>
    <property type="molecule type" value="Genomic_DNA"/>
</dbReference>
<dbReference type="GO" id="GO:0016787">
    <property type="term" value="F:hydrolase activity"/>
    <property type="evidence" value="ECO:0007669"/>
    <property type="project" value="UniProtKB-KW"/>
</dbReference>
<accession>H5SCC7</accession>
<proteinExistence type="predicted"/>
<dbReference type="PANTHER" id="PTHR48081">
    <property type="entry name" value="AB HYDROLASE SUPERFAMILY PROTEIN C4A8.06C"/>
    <property type="match status" value="1"/>
</dbReference>
<reference evidence="3" key="1">
    <citation type="journal article" date="2005" name="Environ. Microbiol.">
        <title>Genetic and functional properties of uncultivated thermophilic crenarchaeotes from a subsurface gold mine as revealed by analysis of genome fragments.</title>
        <authorList>
            <person name="Nunoura T."/>
            <person name="Hirayama H."/>
            <person name="Takami H."/>
            <person name="Oida H."/>
            <person name="Nishi S."/>
            <person name="Shimamura S."/>
            <person name="Suzuki Y."/>
            <person name="Inagaki F."/>
            <person name="Takai K."/>
            <person name="Nealson K.H."/>
            <person name="Horikoshi K."/>
        </authorList>
    </citation>
    <scope>NUCLEOTIDE SEQUENCE</scope>
</reference>
<dbReference type="PANTHER" id="PTHR48081:SF33">
    <property type="entry name" value="KYNURENINE FORMAMIDASE"/>
    <property type="match status" value="1"/>
</dbReference>
<dbReference type="AlphaFoldDB" id="H5SCC7"/>
<dbReference type="Pfam" id="PF20434">
    <property type="entry name" value="BD-FAE"/>
    <property type="match status" value="1"/>
</dbReference>
<evidence type="ECO:0000313" key="3">
    <source>
        <dbReference type="EMBL" id="BAL53813.1"/>
    </source>
</evidence>
<name>H5SCC7_9BACT</name>
<sequence length="327" mass="36348">MLNSSMMLPATSRVSAMLSRIFWAFLLGLVCVSFLKLVWAQEKRPPEKAQASKDAASADQASRHWPVEAHKDLLYYDGPDKDDQKHRLDLYLPKGAKGYPVLVFVHGGAWMFGDRNFFFGMYERLGRTFARHGVGAAVMSYRLSPAVKHPEHARDVARAVGWVHRNIARYSGDPWQIVLCGHSAGGHLVALVGLDTSYLQAEQVPLQAIRALVPISGVYQIPPQGLTRVFDADPQLRQNASPIHHVRKNAPPCLLAYAERDLPGCDQMSEALASKLRAAGNVAELCKLPDRDHNTIIFFMGRDEDPAFQAVLAFLRKQVRIPAPPQP</sequence>
<dbReference type="Gene3D" id="3.40.50.1820">
    <property type="entry name" value="alpha/beta hydrolase"/>
    <property type="match status" value="1"/>
</dbReference>
<feature type="domain" description="BD-FAE-like" evidence="2">
    <location>
        <begin position="88"/>
        <end position="276"/>
    </location>
</feature>
<organism evidence="3">
    <name type="scientific">uncultured Planctomycetota bacterium</name>
    <dbReference type="NCBI Taxonomy" id="120965"/>
    <lineage>
        <taxon>Bacteria</taxon>
        <taxon>Pseudomonadati</taxon>
        <taxon>Planctomycetota</taxon>
        <taxon>environmental samples</taxon>
    </lineage>
</organism>
<keyword evidence="1" id="KW-0378">Hydrolase</keyword>
<dbReference type="SUPFAM" id="SSF53474">
    <property type="entry name" value="alpha/beta-Hydrolases"/>
    <property type="match status" value="1"/>
</dbReference>
<dbReference type="InterPro" id="IPR029058">
    <property type="entry name" value="AB_hydrolase_fold"/>
</dbReference>